<gene>
    <name evidence="1" type="ORF">SAMN02745158_02151</name>
</gene>
<keyword evidence="2" id="KW-1185">Reference proteome</keyword>
<dbReference type="InterPro" id="IPR035895">
    <property type="entry name" value="HPr-like_sf"/>
</dbReference>
<protein>
    <submittedName>
        <fullName evidence="1">PTS HPr component phosphorylation site</fullName>
    </submittedName>
</protein>
<organism evidence="1 2">
    <name type="scientific">Lactonifactor longoviformis DSM 17459</name>
    <dbReference type="NCBI Taxonomy" id="1122155"/>
    <lineage>
        <taxon>Bacteria</taxon>
        <taxon>Bacillati</taxon>
        <taxon>Bacillota</taxon>
        <taxon>Clostridia</taxon>
        <taxon>Eubacteriales</taxon>
        <taxon>Clostridiaceae</taxon>
        <taxon>Lactonifactor</taxon>
    </lineage>
</organism>
<dbReference type="Proteomes" id="UP000184245">
    <property type="component" value="Unassembled WGS sequence"/>
</dbReference>
<name>A0A1M4XYQ2_9CLOT</name>
<proteinExistence type="predicted"/>
<accession>A0A1M4XYQ2</accession>
<dbReference type="RefSeq" id="WP_072851520.1">
    <property type="nucleotide sequence ID" value="NZ_FQVI01000010.1"/>
</dbReference>
<dbReference type="EMBL" id="FQVI01000010">
    <property type="protein sequence ID" value="SHE98565.1"/>
    <property type="molecule type" value="Genomic_DNA"/>
</dbReference>
<reference evidence="1 2" key="1">
    <citation type="submission" date="2016-11" db="EMBL/GenBank/DDBJ databases">
        <authorList>
            <person name="Jaros S."/>
            <person name="Januszkiewicz K."/>
            <person name="Wedrychowicz H."/>
        </authorList>
    </citation>
    <scope>NUCLEOTIDE SEQUENCE [LARGE SCALE GENOMIC DNA]</scope>
    <source>
        <strain evidence="1 2">DSM 17459</strain>
    </source>
</reference>
<evidence type="ECO:0000313" key="1">
    <source>
        <dbReference type="EMBL" id="SHE98565.1"/>
    </source>
</evidence>
<dbReference type="AlphaFoldDB" id="A0A1M4XYQ2"/>
<sequence>MITLHVALKDQDEVREFVGKASMLPFDMNLGHGNTLVDAKSIMGVLYLGMNRMLKLEANTDDEDYLKNTMKKFIVSCERHDIQRVY</sequence>
<dbReference type="SUPFAM" id="SSF55594">
    <property type="entry name" value="HPr-like"/>
    <property type="match status" value="1"/>
</dbReference>
<evidence type="ECO:0000313" key="2">
    <source>
        <dbReference type="Proteomes" id="UP000184245"/>
    </source>
</evidence>
<dbReference type="Gene3D" id="3.30.1340.10">
    <property type="entry name" value="HPr-like"/>
    <property type="match status" value="1"/>
</dbReference>
<dbReference type="OrthoDB" id="2051287at2"/>
<dbReference type="STRING" id="1122155.SAMN02745158_02151"/>